<comment type="caution">
    <text evidence="3">The sequence shown here is derived from an EMBL/GenBank/DDBJ whole genome shotgun (WGS) entry which is preliminary data.</text>
</comment>
<reference evidence="3 4" key="1">
    <citation type="submission" date="2020-10" db="EMBL/GenBank/DDBJ databases">
        <title>Connecting structure to function with the recovery of over 1000 high-quality activated sludge metagenome-assembled genomes encoding full-length rRNA genes using long-read sequencing.</title>
        <authorList>
            <person name="Singleton C.M."/>
            <person name="Petriglieri F."/>
            <person name="Kristensen J.M."/>
            <person name="Kirkegaard R.H."/>
            <person name="Michaelsen T.Y."/>
            <person name="Andersen M.H."/>
            <person name="Karst S.M."/>
            <person name="Dueholm M.S."/>
            <person name="Nielsen P.H."/>
            <person name="Albertsen M."/>
        </authorList>
    </citation>
    <scope>NUCLEOTIDE SEQUENCE [LARGE SCALE GENOMIC DNA]</scope>
    <source>
        <strain evidence="3">Ribe_18-Q3-R11-54_MAXAC.273</strain>
    </source>
</reference>
<dbReference type="Gene3D" id="2.60.120.1130">
    <property type="match status" value="1"/>
</dbReference>
<dbReference type="InterPro" id="IPR038765">
    <property type="entry name" value="Papain-like_cys_pep_sf"/>
</dbReference>
<protein>
    <submittedName>
        <fullName evidence="3">DUF3857 and transglutaminase domain-containing protein</fullName>
    </submittedName>
</protein>
<name>A0A9D7XNS4_9BACT</name>
<evidence type="ECO:0000313" key="3">
    <source>
        <dbReference type="EMBL" id="MBK9983694.1"/>
    </source>
</evidence>
<organism evidence="3 4">
    <name type="scientific">Candidatus Opimibacter skivensis</name>
    <dbReference type="NCBI Taxonomy" id="2982028"/>
    <lineage>
        <taxon>Bacteria</taxon>
        <taxon>Pseudomonadati</taxon>
        <taxon>Bacteroidota</taxon>
        <taxon>Saprospiria</taxon>
        <taxon>Saprospirales</taxon>
        <taxon>Saprospiraceae</taxon>
        <taxon>Candidatus Opimibacter</taxon>
    </lineage>
</organism>
<evidence type="ECO:0000259" key="1">
    <source>
        <dbReference type="Pfam" id="PF01841"/>
    </source>
</evidence>
<evidence type="ECO:0000313" key="4">
    <source>
        <dbReference type="Proteomes" id="UP000808337"/>
    </source>
</evidence>
<feature type="domain" description="Transglutaminase-like" evidence="1">
    <location>
        <begin position="326"/>
        <end position="417"/>
    </location>
</feature>
<sequence length="670" mass="76340">MKTLLPLLVIFLSFITTSFSQDIKVKFGKVSPADLAMKVYPSDTGAIAVVLSKIGRMRYDVLTDKYPLTEDRHIVIKLLTDAGIDEYGDVKIQYYSYKDYSKVANIKAMVHLPDGTDIKVDNSQIFDEQTNDYWSTKKIAFPGLVKGAIIEYQYTIFQDYMFQPVDWFFQSYIPIRYAELTTKIPDWYEYVVLTQGLPLDKNAREENIETIHYTNVSRSDGIITSSQTNHETANVNFIINTFINQDVPALKEECCITTMDDYYSRVRYQLQAYHFAMRPREPVLNSWNKLAEELYQDPQWGGQLKNKRPGSLVLEAAGITVDTSVNQMETAQLIYDYINNNVQWNDMQGYGGSRDISTILKTKSGNSGDLNKLMCAALIQAGIDAQPVLLSTRDNGKPLELYPFIDQFNHMVVVANIEGKDMWMDLGDKNLPMGLLRADVLNSRGWLVDEKNPAWIDIVPASSNSTYLITGTLDKEGNLNATVESRYTGYHAVEQRTNADDEKEKFGENILMSGTNPMKLADIEMINKKEISKPFQLKAKVINQSVATVTPDKIYLNPLFTNGMDELPFKLEERTYPIEMNYPEEVTMILNLTLPEGYTVESIPKPIKFVTENNGIQASYNSSQTPGKLNVTMKYTLKQLAFDPTEYTALKNFYNERHQKFNEQIVLTKS</sequence>
<dbReference type="Pfam" id="PF01841">
    <property type="entry name" value="Transglut_core"/>
    <property type="match status" value="1"/>
</dbReference>
<dbReference type="Gene3D" id="2.60.40.3140">
    <property type="match status" value="1"/>
</dbReference>
<dbReference type="Pfam" id="PF12969">
    <property type="entry name" value="DUF3857"/>
    <property type="match status" value="1"/>
</dbReference>
<feature type="domain" description="DUF3857" evidence="2">
    <location>
        <begin position="69"/>
        <end position="199"/>
    </location>
</feature>
<dbReference type="InterPro" id="IPR002931">
    <property type="entry name" value="Transglutaminase-like"/>
</dbReference>
<proteinExistence type="predicted"/>
<dbReference type="EMBL" id="JADKGY010000022">
    <property type="protein sequence ID" value="MBK9983694.1"/>
    <property type="molecule type" value="Genomic_DNA"/>
</dbReference>
<dbReference type="Proteomes" id="UP000808337">
    <property type="component" value="Unassembled WGS sequence"/>
</dbReference>
<dbReference type="SUPFAM" id="SSF54001">
    <property type="entry name" value="Cysteine proteinases"/>
    <property type="match status" value="1"/>
</dbReference>
<dbReference type="InterPro" id="IPR024618">
    <property type="entry name" value="DUF3857"/>
</dbReference>
<accession>A0A9D7XNS4</accession>
<gene>
    <name evidence="3" type="ORF">IPP15_15165</name>
</gene>
<dbReference type="Gene3D" id="3.10.620.30">
    <property type="match status" value="1"/>
</dbReference>
<dbReference type="AlphaFoldDB" id="A0A9D7XNS4"/>
<evidence type="ECO:0000259" key="2">
    <source>
        <dbReference type="Pfam" id="PF12969"/>
    </source>
</evidence>